<proteinExistence type="predicted"/>
<dbReference type="InterPro" id="IPR029000">
    <property type="entry name" value="Cyclophilin-like_dom_sf"/>
</dbReference>
<name>A0A133UFL6_9EURY</name>
<feature type="domain" description="Cyclophilin TM1367-like" evidence="1">
    <location>
        <begin position="4"/>
        <end position="116"/>
    </location>
</feature>
<keyword evidence="3" id="KW-1185">Reference proteome</keyword>
<evidence type="ECO:0000259" key="1">
    <source>
        <dbReference type="Pfam" id="PF04126"/>
    </source>
</evidence>
<protein>
    <recommendedName>
        <fullName evidence="1">Cyclophilin TM1367-like domain-containing protein</fullName>
    </recommendedName>
</protein>
<reference evidence="2 3" key="1">
    <citation type="journal article" date="2016" name="Sci. Rep.">
        <title>Metabolic traits of an uncultured archaeal lineage -MSBL1- from brine pools of the Red Sea.</title>
        <authorList>
            <person name="Mwirichia R."/>
            <person name="Alam I."/>
            <person name="Rashid M."/>
            <person name="Vinu M."/>
            <person name="Ba-Alawi W."/>
            <person name="Anthony Kamau A."/>
            <person name="Kamanda Ngugi D."/>
            <person name="Goker M."/>
            <person name="Klenk H.P."/>
            <person name="Bajic V."/>
            <person name="Stingl U."/>
        </authorList>
    </citation>
    <scope>NUCLEOTIDE SEQUENCE [LARGE SCALE GENOMIC DNA]</scope>
    <source>
        <strain evidence="2">SCGC-AAA259E17</strain>
    </source>
</reference>
<evidence type="ECO:0000313" key="2">
    <source>
        <dbReference type="EMBL" id="KXA92952.1"/>
    </source>
</evidence>
<dbReference type="Proteomes" id="UP000070373">
    <property type="component" value="Unassembled WGS sequence"/>
</dbReference>
<dbReference type="SUPFAM" id="SSF50891">
    <property type="entry name" value="Cyclophilin-like"/>
    <property type="match status" value="1"/>
</dbReference>
<evidence type="ECO:0000313" key="3">
    <source>
        <dbReference type="Proteomes" id="UP000070373"/>
    </source>
</evidence>
<organism evidence="2 3">
    <name type="scientific">candidate division MSBL1 archaeon SCGC-AAA259E17</name>
    <dbReference type="NCBI Taxonomy" id="1698263"/>
    <lineage>
        <taxon>Archaea</taxon>
        <taxon>Methanobacteriati</taxon>
        <taxon>Methanobacteriota</taxon>
        <taxon>candidate division MSBL1</taxon>
    </lineage>
</organism>
<comment type="caution">
    <text evidence="2">The sequence shown here is derived from an EMBL/GenBank/DDBJ whole genome shotgun (WGS) entry which is preliminary data.</text>
</comment>
<dbReference type="Pfam" id="PF04126">
    <property type="entry name" value="Cyclophil_like"/>
    <property type="match status" value="1"/>
</dbReference>
<gene>
    <name evidence="2" type="ORF">AKJ64_01770</name>
</gene>
<dbReference type="InterPro" id="IPR025658">
    <property type="entry name" value="Cyclophilin_TM1367"/>
</dbReference>
<accession>A0A133UFL6</accession>
<sequence>MPNKIVISTEDFEVEAVLLEEDRPETCEKIWNALPIEGKASLYKEEIYFEIRMDIGPEDATPSTEKGDVSYWPEGNSFCVFFGESQPVSPVNTFAKIEESSEEFRRVESGEKIEVRKG</sequence>
<dbReference type="Gene3D" id="2.40.100.20">
    <property type="match status" value="1"/>
</dbReference>
<dbReference type="EMBL" id="LHXN01000022">
    <property type="protein sequence ID" value="KXA92952.1"/>
    <property type="molecule type" value="Genomic_DNA"/>
</dbReference>
<dbReference type="AlphaFoldDB" id="A0A133UFL6"/>